<gene>
    <name evidence="3" type="ORF">BQ4739_LOCUS6816</name>
</gene>
<feature type="coiled-coil region" evidence="1">
    <location>
        <begin position="72"/>
        <end position="103"/>
    </location>
</feature>
<protein>
    <submittedName>
        <fullName evidence="3">Uncharacterized protein</fullName>
    </submittedName>
</protein>
<evidence type="ECO:0000313" key="4">
    <source>
        <dbReference type="Proteomes" id="UP000256970"/>
    </source>
</evidence>
<feature type="transmembrane region" description="Helical" evidence="2">
    <location>
        <begin position="201"/>
        <end position="226"/>
    </location>
</feature>
<evidence type="ECO:0000256" key="1">
    <source>
        <dbReference type="SAM" id="Coils"/>
    </source>
</evidence>
<proteinExistence type="predicted"/>
<dbReference type="Proteomes" id="UP000256970">
    <property type="component" value="Unassembled WGS sequence"/>
</dbReference>
<organism evidence="3 4">
    <name type="scientific">Tetradesmus obliquus</name>
    <name type="common">Green alga</name>
    <name type="synonym">Acutodesmus obliquus</name>
    <dbReference type="NCBI Taxonomy" id="3088"/>
    <lineage>
        <taxon>Eukaryota</taxon>
        <taxon>Viridiplantae</taxon>
        <taxon>Chlorophyta</taxon>
        <taxon>core chlorophytes</taxon>
        <taxon>Chlorophyceae</taxon>
        <taxon>CS clade</taxon>
        <taxon>Sphaeropleales</taxon>
        <taxon>Scenedesmaceae</taxon>
        <taxon>Tetradesmus</taxon>
    </lineage>
</organism>
<keyword evidence="2" id="KW-1133">Transmembrane helix</keyword>
<keyword evidence="2" id="KW-0812">Transmembrane</keyword>
<reference evidence="3 4" key="1">
    <citation type="submission" date="2016-10" db="EMBL/GenBank/DDBJ databases">
        <authorList>
            <person name="Cai Z."/>
        </authorList>
    </citation>
    <scope>NUCLEOTIDE SEQUENCE [LARGE SCALE GENOMIC DNA]</scope>
</reference>
<keyword evidence="1" id="KW-0175">Coiled coil</keyword>
<accession>A0A383VMJ4</accession>
<dbReference type="EMBL" id="FNXT01000700">
    <property type="protein sequence ID" value="SZX66401.1"/>
    <property type="molecule type" value="Genomic_DNA"/>
</dbReference>
<dbReference type="AlphaFoldDB" id="A0A383VMJ4"/>
<keyword evidence="2" id="KW-0472">Membrane</keyword>
<sequence length="235" mass="25104">MHPHYLRHSDDAAPAQQPDATAIIIADDPSFSTAATPATHQAQHWLGSISELVSYVESKAQHAGLQAQQAHHSNVHAQLSQLQAQLQQQAAQLHSQAQELKVLRALQPSSGSANGSRGGQLYQELQRRQQEADAWRSKYQLQLQCRDVAESALQETLVVVDQLSEDCAAICGMLGNLQVLEAAAAAAATAEAGSSTSRKAAAWWLAAEVGMALLLVVCTGVATFLITRTVLLRGS</sequence>
<keyword evidence="4" id="KW-1185">Reference proteome</keyword>
<name>A0A383VMJ4_TETOB</name>
<evidence type="ECO:0000313" key="3">
    <source>
        <dbReference type="EMBL" id="SZX66401.1"/>
    </source>
</evidence>
<evidence type="ECO:0000256" key="2">
    <source>
        <dbReference type="SAM" id="Phobius"/>
    </source>
</evidence>